<organism evidence="2 3">
    <name type="scientific">Rhizophagus irregularis</name>
    <dbReference type="NCBI Taxonomy" id="588596"/>
    <lineage>
        <taxon>Eukaryota</taxon>
        <taxon>Fungi</taxon>
        <taxon>Fungi incertae sedis</taxon>
        <taxon>Mucoromycota</taxon>
        <taxon>Glomeromycotina</taxon>
        <taxon>Glomeromycetes</taxon>
        <taxon>Glomerales</taxon>
        <taxon>Glomeraceae</taxon>
        <taxon>Rhizophagus</taxon>
    </lineage>
</organism>
<dbReference type="InterPro" id="IPR000639">
    <property type="entry name" value="Epox_hydrolase-like"/>
</dbReference>
<name>A0A2I1FWY3_9GLOM</name>
<dbReference type="Proteomes" id="UP000234323">
    <property type="component" value="Unassembled WGS sequence"/>
</dbReference>
<dbReference type="PRINTS" id="PR00412">
    <property type="entry name" value="EPOXHYDRLASE"/>
</dbReference>
<dbReference type="VEuPathDB" id="FungiDB:RhiirA1_530002"/>
<dbReference type="VEuPathDB" id="FungiDB:FUN_025352"/>
<sequence length="332" mass="37730">MALPSVQRVFLESIASSSDPEGRFIEVNGIQTYYKKVIPQSHKHLLQNQHFIPNEPNKPVILLLHHILGNLYTWRHHMQPLADATGCHVIAYDRPTFGFTERPTKWEEGQNPYTQEASVDFAVQLVVNLGYENRKIAFAGVSGGGGIICAIAIKYPDLVHSLILIAPSIRPEDQGPPPIGRHILGSAPGRLFIKIALYQYLPLTLFYHNANSIPDWETVVKPTYRVPLTLPNFYESFSWLMKYFVPLNILPNKDILTQKPILYISGDDDRYLHVDKHREVFDEIASTPTSSTSHPNFKMEFKVINECGHLPQDEKPQEVLNSIIDFLISLQI</sequence>
<keyword evidence="3" id="KW-1185">Reference proteome</keyword>
<proteinExistence type="predicted"/>
<dbReference type="VEuPathDB" id="FungiDB:RhiirFUN_024713"/>
<keyword evidence="2" id="KW-0378">Hydrolase</keyword>
<accession>A0A2I1FWY3</accession>
<evidence type="ECO:0000313" key="3">
    <source>
        <dbReference type="Proteomes" id="UP000234323"/>
    </source>
</evidence>
<dbReference type="GO" id="GO:0016787">
    <property type="term" value="F:hydrolase activity"/>
    <property type="evidence" value="ECO:0007669"/>
    <property type="project" value="UniProtKB-KW"/>
</dbReference>
<dbReference type="AlphaFoldDB" id="A0A2I1FWY3"/>
<dbReference type="SUPFAM" id="SSF53474">
    <property type="entry name" value="alpha/beta-Hydrolases"/>
    <property type="match status" value="1"/>
</dbReference>
<dbReference type="PANTHER" id="PTHR43689:SF8">
    <property type="entry name" value="ALPHA_BETA-HYDROLASES SUPERFAMILY PROTEIN"/>
    <property type="match status" value="1"/>
</dbReference>
<dbReference type="PRINTS" id="PR00111">
    <property type="entry name" value="ABHYDROLASE"/>
</dbReference>
<dbReference type="Pfam" id="PF00561">
    <property type="entry name" value="Abhydrolase_1"/>
    <property type="match status" value="1"/>
</dbReference>
<feature type="domain" description="AB hydrolase-1" evidence="1">
    <location>
        <begin position="59"/>
        <end position="169"/>
    </location>
</feature>
<dbReference type="OrthoDB" id="408373at2759"/>
<protein>
    <submittedName>
        <fullName evidence="2">Alpha/beta-hydrolase</fullName>
    </submittedName>
</protein>
<dbReference type="EMBL" id="LLXI01000043">
    <property type="protein sequence ID" value="PKY38864.1"/>
    <property type="molecule type" value="Genomic_DNA"/>
</dbReference>
<gene>
    <name evidence="2" type="ORF">RhiirA4_392579</name>
</gene>
<evidence type="ECO:0000259" key="1">
    <source>
        <dbReference type="Pfam" id="PF00561"/>
    </source>
</evidence>
<dbReference type="InterPro" id="IPR000073">
    <property type="entry name" value="AB_hydrolase_1"/>
</dbReference>
<dbReference type="PANTHER" id="PTHR43689">
    <property type="entry name" value="HYDROLASE"/>
    <property type="match status" value="1"/>
</dbReference>
<comment type="caution">
    <text evidence="2">The sequence shown here is derived from an EMBL/GenBank/DDBJ whole genome shotgun (WGS) entry which is preliminary data.</text>
</comment>
<dbReference type="Gene3D" id="3.40.50.1820">
    <property type="entry name" value="alpha/beta hydrolase"/>
    <property type="match status" value="1"/>
</dbReference>
<reference evidence="2 3" key="1">
    <citation type="submission" date="2015-10" db="EMBL/GenBank/DDBJ databases">
        <title>Genome analyses suggest a sexual origin of heterokaryosis in a supposedly ancient asexual fungus.</title>
        <authorList>
            <person name="Ropars J."/>
            <person name="Sedzielewska K."/>
            <person name="Noel J."/>
            <person name="Charron P."/>
            <person name="Farinelli L."/>
            <person name="Marton T."/>
            <person name="Kruger M."/>
            <person name="Pelin A."/>
            <person name="Brachmann A."/>
            <person name="Corradi N."/>
        </authorList>
    </citation>
    <scope>NUCLEOTIDE SEQUENCE [LARGE SCALE GENOMIC DNA]</scope>
    <source>
        <strain evidence="2 3">A4</strain>
    </source>
</reference>
<dbReference type="InterPro" id="IPR029058">
    <property type="entry name" value="AB_hydrolase_fold"/>
</dbReference>
<evidence type="ECO:0000313" key="2">
    <source>
        <dbReference type="EMBL" id="PKY38864.1"/>
    </source>
</evidence>